<sequence length="416" mass="47901">MQDTRSQFCLPPEIVREIVAWSTDHSDLCSYCLVSRTWRGAALPFLFRNIKVIEQHDMIRWHHILTVSPEITKCIRKFSFQTSYQKYTMPPALALVSLPTMAGVVELEWIAPQDYPLKMIPAIVDFLRTFPNLRRVSVSGAFSDVKTFEYFLANCGPIRELSLKDPLLFKFGWDEESPSSKKLDVSQLDLSGLESLEVAAENFSLFDWVLILFRHSKPVKIRSFMIESIAFSTSTNLLPLPTSFPILPNLQKLELAVIHLGGRFHPERILCWAEDFFRLLDAPGLQVFELYWYAGEPEEVEEILESYDWKGFCGVLLERFPKVQELVLHIGQEMNFGRTWREKLEQTVVKHIPASLLDGRRITQKWTVENENWGSYSDYDSNDGSGAFSDSEDVETIGPFHVTSYHFAPPSLFLPF</sequence>
<dbReference type="InterPro" id="IPR001810">
    <property type="entry name" value="F-box_dom"/>
</dbReference>
<evidence type="ECO:0000313" key="2">
    <source>
        <dbReference type="EMBL" id="KAK7060779.1"/>
    </source>
</evidence>
<feature type="domain" description="F-box" evidence="1">
    <location>
        <begin position="9"/>
        <end position="50"/>
    </location>
</feature>
<dbReference type="SUPFAM" id="SSF81383">
    <property type="entry name" value="F-box domain"/>
    <property type="match status" value="1"/>
</dbReference>
<organism evidence="2 3">
    <name type="scientific">Paramarasmius palmivorus</name>
    <dbReference type="NCBI Taxonomy" id="297713"/>
    <lineage>
        <taxon>Eukaryota</taxon>
        <taxon>Fungi</taxon>
        <taxon>Dikarya</taxon>
        <taxon>Basidiomycota</taxon>
        <taxon>Agaricomycotina</taxon>
        <taxon>Agaricomycetes</taxon>
        <taxon>Agaricomycetidae</taxon>
        <taxon>Agaricales</taxon>
        <taxon>Marasmiineae</taxon>
        <taxon>Marasmiaceae</taxon>
        <taxon>Paramarasmius</taxon>
    </lineage>
</organism>
<dbReference type="Proteomes" id="UP001383192">
    <property type="component" value="Unassembled WGS sequence"/>
</dbReference>
<dbReference type="InterPro" id="IPR036047">
    <property type="entry name" value="F-box-like_dom_sf"/>
</dbReference>
<gene>
    <name evidence="2" type="ORF">VNI00_000511</name>
</gene>
<name>A0AAW0E9M4_9AGAR</name>
<dbReference type="Pfam" id="PF12937">
    <property type="entry name" value="F-box-like"/>
    <property type="match status" value="1"/>
</dbReference>
<keyword evidence="3" id="KW-1185">Reference proteome</keyword>
<dbReference type="EMBL" id="JAYKXP010000002">
    <property type="protein sequence ID" value="KAK7060779.1"/>
    <property type="molecule type" value="Genomic_DNA"/>
</dbReference>
<dbReference type="AlphaFoldDB" id="A0AAW0E9M4"/>
<evidence type="ECO:0000259" key="1">
    <source>
        <dbReference type="Pfam" id="PF12937"/>
    </source>
</evidence>
<proteinExistence type="predicted"/>
<accession>A0AAW0E9M4</accession>
<comment type="caution">
    <text evidence="2">The sequence shown here is derived from an EMBL/GenBank/DDBJ whole genome shotgun (WGS) entry which is preliminary data.</text>
</comment>
<protein>
    <recommendedName>
        <fullName evidence="1">F-box domain-containing protein</fullName>
    </recommendedName>
</protein>
<reference evidence="2 3" key="1">
    <citation type="submission" date="2024-01" db="EMBL/GenBank/DDBJ databases">
        <title>A draft genome for a cacao thread blight-causing isolate of Paramarasmius palmivorus.</title>
        <authorList>
            <person name="Baruah I.K."/>
            <person name="Bukari Y."/>
            <person name="Amoako-Attah I."/>
            <person name="Meinhardt L.W."/>
            <person name="Bailey B.A."/>
            <person name="Cohen S.P."/>
        </authorList>
    </citation>
    <scope>NUCLEOTIDE SEQUENCE [LARGE SCALE GENOMIC DNA]</scope>
    <source>
        <strain evidence="2 3">GH-12</strain>
    </source>
</reference>
<dbReference type="SUPFAM" id="SSF52047">
    <property type="entry name" value="RNI-like"/>
    <property type="match status" value="1"/>
</dbReference>
<evidence type="ECO:0000313" key="3">
    <source>
        <dbReference type="Proteomes" id="UP001383192"/>
    </source>
</evidence>